<dbReference type="PANTHER" id="PTHR43236:SF1">
    <property type="entry name" value="BLL7220 PROTEIN"/>
    <property type="match status" value="1"/>
</dbReference>
<reference evidence="3 4" key="1">
    <citation type="submission" date="2018-08" db="EMBL/GenBank/DDBJ databases">
        <title>Linezolid Resistance in Mycobacterium abscessus: MIC Distribution and Comprehensive Investigation of Resistance Mechanisms.</title>
        <authorList>
            <person name="Ye M."/>
            <person name="Xu L."/>
            <person name="Zou Y."/>
            <person name="Li B."/>
            <person name="Guo Q."/>
            <person name="Zhang Y."/>
            <person name="Zhan M."/>
            <person name="Xu B."/>
            <person name="Yu F."/>
            <person name="Zhang Z."/>
            <person name="Chu H."/>
        </authorList>
    </citation>
    <scope>NUCLEOTIDE SEQUENCE [LARGE SCALE GENOMIC DNA]</scope>
    <source>
        <strain evidence="3 4">G143</strain>
    </source>
</reference>
<evidence type="ECO:0000313" key="3">
    <source>
        <dbReference type="EMBL" id="RIT26281.1"/>
    </source>
</evidence>
<comment type="caution">
    <text evidence="3">The sequence shown here is derived from an EMBL/GenBank/DDBJ whole genome shotgun (WGS) entry which is preliminary data.</text>
</comment>
<proteinExistence type="predicted"/>
<feature type="region of interest" description="Disordered" evidence="1">
    <location>
        <begin position="313"/>
        <end position="336"/>
    </location>
</feature>
<dbReference type="AlphaFoldDB" id="A0ABD7HFY1"/>
<dbReference type="InterPro" id="IPR052345">
    <property type="entry name" value="Rad_response_metalloprotease"/>
</dbReference>
<accession>A0ABD7HFY1</accession>
<dbReference type="EMBL" id="QXBN01000072">
    <property type="protein sequence ID" value="RIT26281.1"/>
    <property type="molecule type" value="Genomic_DNA"/>
</dbReference>
<protein>
    <submittedName>
        <fullName evidence="3">ImmA/IrrE family metallo-endopeptidase</fullName>
    </submittedName>
</protein>
<feature type="domain" description="IrrE N-terminal-like" evidence="2">
    <location>
        <begin position="115"/>
        <end position="228"/>
    </location>
</feature>
<dbReference type="InterPro" id="IPR010359">
    <property type="entry name" value="IrrE_HExxH"/>
</dbReference>
<sequence length="336" mass="36928">MTKYEAEGAPASAATALASVLEFPEGYFTRCNAPLVGASGVSFRAARRATARQREAAAAAGVLGVEINNWVSDRFMLPGLDLPDFHGDSARAVAVLLRAVWGLGTKPLPNLVQLCESRGIRVYTLPPFADAVDAYSIWYEGVPYIFLARRKTPERIRFDLAHELGHLLLHRDVQAETTAHEREADAFASEFLIPSDSVVEYLRYNPNVAELLEVKYQFKVSAMALAYATHAAGRMSDWAYRQTCIELSQRGFRCAEPAGMSNYEMSRVFPQVLSGVQGARVSARLIATELHVPVSEVHALTFGAELRSAQNTEAAQYTPADQRRAPQSAKPQLQIV</sequence>
<dbReference type="Gene3D" id="1.10.10.2910">
    <property type="match status" value="1"/>
</dbReference>
<name>A0ABD7HFY1_9MYCO</name>
<dbReference type="Pfam" id="PF06114">
    <property type="entry name" value="Peptidase_M78"/>
    <property type="match status" value="1"/>
</dbReference>
<evidence type="ECO:0000256" key="1">
    <source>
        <dbReference type="SAM" id="MobiDB-lite"/>
    </source>
</evidence>
<evidence type="ECO:0000259" key="2">
    <source>
        <dbReference type="Pfam" id="PF06114"/>
    </source>
</evidence>
<dbReference type="PANTHER" id="PTHR43236">
    <property type="entry name" value="ANTITOXIN HIGA1"/>
    <property type="match status" value="1"/>
</dbReference>
<organism evidence="3 4">
    <name type="scientific">Mycobacteroides abscessus</name>
    <dbReference type="NCBI Taxonomy" id="36809"/>
    <lineage>
        <taxon>Bacteria</taxon>
        <taxon>Bacillati</taxon>
        <taxon>Actinomycetota</taxon>
        <taxon>Actinomycetes</taxon>
        <taxon>Mycobacteriales</taxon>
        <taxon>Mycobacteriaceae</taxon>
        <taxon>Mycobacteroides</taxon>
    </lineage>
</organism>
<evidence type="ECO:0000313" key="4">
    <source>
        <dbReference type="Proteomes" id="UP000284557"/>
    </source>
</evidence>
<gene>
    <name evidence="3" type="ORF">D2E76_28315</name>
</gene>
<dbReference type="Proteomes" id="UP000284557">
    <property type="component" value="Unassembled WGS sequence"/>
</dbReference>